<feature type="region of interest" description="Disordered" evidence="1">
    <location>
        <begin position="569"/>
        <end position="596"/>
    </location>
</feature>
<feature type="compositionally biased region" description="Acidic residues" evidence="1">
    <location>
        <begin position="306"/>
        <end position="316"/>
    </location>
</feature>
<dbReference type="SUPFAM" id="SSF54236">
    <property type="entry name" value="Ubiquitin-like"/>
    <property type="match status" value="1"/>
</dbReference>
<dbReference type="InterPro" id="IPR015940">
    <property type="entry name" value="UBA"/>
</dbReference>
<sequence length="596" mass="63655">MDLVVNTVRGTCRLPRVDPSTTVQQLKAFLHESLGTKFEVPDPEHQNLVYKGRKLRDHGGSLSSAGISNGESLAVVRIHDVREPEPPEDTPTPDMAAINTAISEYAKANGLEEKLNAPEEPQPQRRRAVSASADTLGQLQSLIDALEGRLDALVQRETAAVVQGRQEDMAEVQVPEPNSEHMRTLQDMGFSEVLARNALLLCRNNLEPALNWILQHSSDPAADVPIPQEQLRRIYGTPPRSIQTRQADASLIAQLREMGFAQDQATRALLTFNNNVEIAVGWLLRNTGAQEEGPSNQQATSSQEPDQAELQEGEEQGEGRCAEVGDRRPPGEEVMAAHGSQPSLGESGTGVDAEQVPQEGSIADTSQTPSEGFPDVGIPVVSPSGEDVAIGLDVAAPLDAPSLGAVLPTLETPYVPMDDDDMEADPHEEPVPNDPDTGGGGSVSGAGGIDEDDDNDGEGEGGVDLDDVRGSYDDEEEDVFVGGGEFDDAGELNGLDLDDLERILGTGSNAELHPALQQLLTMEGLGPDQLDRISVNVHTLVEAATSLDEMFSSPAAIERMRDMIQSIETRQEAPQGAEEEAAVQPGPSDESQEGES</sequence>
<dbReference type="InterPro" id="IPR009060">
    <property type="entry name" value="UBA-like_sf"/>
</dbReference>
<feature type="compositionally biased region" description="Acidic residues" evidence="1">
    <location>
        <begin position="449"/>
        <end position="465"/>
    </location>
</feature>
<dbReference type="PROSITE" id="PS50030">
    <property type="entry name" value="UBA"/>
    <property type="match status" value="2"/>
</dbReference>
<reference evidence="4" key="1">
    <citation type="submission" date="2020-12" db="EMBL/GenBank/DDBJ databases">
        <authorList>
            <person name="Iha C."/>
        </authorList>
    </citation>
    <scope>NUCLEOTIDE SEQUENCE</scope>
</reference>
<dbReference type="AlphaFoldDB" id="A0A8S1JHB1"/>
<accession>A0A8S1JHB1</accession>
<evidence type="ECO:0000259" key="3">
    <source>
        <dbReference type="PROSITE" id="PS50053"/>
    </source>
</evidence>
<name>A0A8S1JHB1_9CHLO</name>
<dbReference type="InterPro" id="IPR041969">
    <property type="entry name" value="VP13D_UBA"/>
</dbReference>
<feature type="compositionally biased region" description="Gly residues" evidence="1">
    <location>
        <begin position="437"/>
        <end position="448"/>
    </location>
</feature>
<proteinExistence type="predicted"/>
<keyword evidence="5" id="KW-1185">Reference proteome</keyword>
<evidence type="ECO:0000256" key="1">
    <source>
        <dbReference type="SAM" id="MobiDB-lite"/>
    </source>
</evidence>
<dbReference type="Gene3D" id="1.10.8.10">
    <property type="entry name" value="DNA helicase RuvA subunit, C-terminal domain"/>
    <property type="match status" value="2"/>
</dbReference>
<dbReference type="EMBL" id="CAJHUC010002425">
    <property type="protein sequence ID" value="CAD7703799.1"/>
    <property type="molecule type" value="Genomic_DNA"/>
</dbReference>
<comment type="caution">
    <text evidence="4">The sequence shown here is derived from an EMBL/GenBank/DDBJ whole genome shotgun (WGS) entry which is preliminary data.</text>
</comment>
<dbReference type="PANTHER" id="PTHR46738:SF1">
    <property type="entry name" value="UBIQUITIN-ASSOCIATED DOMAIN-CONTAINING PROTEIN 1"/>
    <property type="match status" value="1"/>
</dbReference>
<feature type="region of interest" description="Disordered" evidence="1">
    <location>
        <begin position="289"/>
        <end position="382"/>
    </location>
</feature>
<feature type="domain" description="UBA" evidence="2">
    <location>
        <begin position="176"/>
        <end position="216"/>
    </location>
</feature>
<feature type="domain" description="Ubiquitin-like" evidence="3">
    <location>
        <begin position="1"/>
        <end position="76"/>
    </location>
</feature>
<dbReference type="InterPro" id="IPR052476">
    <property type="entry name" value="UBAC1"/>
</dbReference>
<dbReference type="Pfam" id="PF22562">
    <property type="entry name" value="UBA_7"/>
    <property type="match status" value="2"/>
</dbReference>
<dbReference type="GO" id="GO:0031593">
    <property type="term" value="F:polyubiquitin modification-dependent protein binding"/>
    <property type="evidence" value="ECO:0007669"/>
    <property type="project" value="UniProtKB-ARBA"/>
</dbReference>
<dbReference type="CDD" id="cd14306">
    <property type="entry name" value="UBA_VP13D"/>
    <property type="match status" value="1"/>
</dbReference>
<protein>
    <submittedName>
        <fullName evidence="4">Uncharacterized protein</fullName>
    </submittedName>
</protein>
<feature type="domain" description="UBA" evidence="2">
    <location>
        <begin position="246"/>
        <end position="286"/>
    </location>
</feature>
<feature type="compositionally biased region" description="Low complexity" evidence="1">
    <location>
        <begin position="572"/>
        <end position="587"/>
    </location>
</feature>
<dbReference type="GO" id="GO:0000151">
    <property type="term" value="C:ubiquitin ligase complex"/>
    <property type="evidence" value="ECO:0007669"/>
    <property type="project" value="TreeGrafter"/>
</dbReference>
<organism evidence="4 5">
    <name type="scientific">Ostreobium quekettii</name>
    <dbReference type="NCBI Taxonomy" id="121088"/>
    <lineage>
        <taxon>Eukaryota</taxon>
        <taxon>Viridiplantae</taxon>
        <taxon>Chlorophyta</taxon>
        <taxon>core chlorophytes</taxon>
        <taxon>Ulvophyceae</taxon>
        <taxon>TCBD clade</taxon>
        <taxon>Bryopsidales</taxon>
        <taxon>Ostreobineae</taxon>
        <taxon>Ostreobiaceae</taxon>
        <taxon>Ostreobium</taxon>
    </lineage>
</organism>
<evidence type="ECO:0000313" key="4">
    <source>
        <dbReference type="EMBL" id="CAD7703799.1"/>
    </source>
</evidence>
<dbReference type="SUPFAM" id="SSF46934">
    <property type="entry name" value="UBA-like"/>
    <property type="match status" value="2"/>
</dbReference>
<feature type="compositionally biased region" description="Basic and acidic residues" evidence="1">
    <location>
        <begin position="317"/>
        <end position="331"/>
    </location>
</feature>
<dbReference type="Gene3D" id="3.10.20.90">
    <property type="entry name" value="Phosphatidylinositol 3-kinase Catalytic Subunit, Chain A, domain 1"/>
    <property type="match status" value="1"/>
</dbReference>
<dbReference type="Proteomes" id="UP000708148">
    <property type="component" value="Unassembled WGS sequence"/>
</dbReference>
<dbReference type="PANTHER" id="PTHR46738">
    <property type="entry name" value="UBIQUITIN-ASSOCIATED DOMAIN-CONTAINING PROTEIN 1"/>
    <property type="match status" value="1"/>
</dbReference>
<dbReference type="InterPro" id="IPR000626">
    <property type="entry name" value="Ubiquitin-like_dom"/>
</dbReference>
<dbReference type="SMART" id="SM00165">
    <property type="entry name" value="UBA"/>
    <property type="match status" value="2"/>
</dbReference>
<feature type="compositionally biased region" description="Acidic residues" evidence="1">
    <location>
        <begin position="473"/>
        <end position="487"/>
    </location>
</feature>
<feature type="region of interest" description="Disordered" evidence="1">
    <location>
        <begin position="409"/>
        <end position="487"/>
    </location>
</feature>
<gene>
    <name evidence="4" type="ORF">OSTQU699_LOCUS9156</name>
</gene>
<dbReference type="PROSITE" id="PS50053">
    <property type="entry name" value="UBIQUITIN_2"/>
    <property type="match status" value="1"/>
</dbReference>
<feature type="compositionally biased region" description="Polar residues" evidence="1">
    <location>
        <begin position="289"/>
        <end position="305"/>
    </location>
</feature>
<evidence type="ECO:0000259" key="2">
    <source>
        <dbReference type="PROSITE" id="PS50030"/>
    </source>
</evidence>
<evidence type="ECO:0000313" key="5">
    <source>
        <dbReference type="Proteomes" id="UP000708148"/>
    </source>
</evidence>
<dbReference type="InterPro" id="IPR029071">
    <property type="entry name" value="Ubiquitin-like_domsf"/>
</dbReference>
<dbReference type="SMART" id="SM00213">
    <property type="entry name" value="UBQ"/>
    <property type="match status" value="1"/>
</dbReference>
<dbReference type="OrthoDB" id="336240at2759"/>